<dbReference type="SMART" id="SM00387">
    <property type="entry name" value="HATPase_c"/>
    <property type="match status" value="1"/>
</dbReference>
<evidence type="ECO:0000256" key="6">
    <source>
        <dbReference type="ARBA" id="ARBA00022679"/>
    </source>
</evidence>
<comment type="subcellular location">
    <subcellularLocation>
        <location evidence="2">Cell membrane</location>
        <topology evidence="2">Multi-pass membrane protein</topology>
    </subcellularLocation>
</comment>
<dbReference type="SUPFAM" id="SSF55785">
    <property type="entry name" value="PYP-like sensor domain (PAS domain)"/>
    <property type="match status" value="1"/>
</dbReference>
<protein>
    <recommendedName>
        <fullName evidence="3">histidine kinase</fullName>
        <ecNumber evidence="3">2.7.13.3</ecNumber>
    </recommendedName>
</protein>
<feature type="domain" description="Histidine kinase" evidence="15">
    <location>
        <begin position="442"/>
        <end position="565"/>
    </location>
</feature>
<feature type="transmembrane region" description="Helical" evidence="14">
    <location>
        <begin position="192"/>
        <end position="215"/>
    </location>
</feature>
<dbReference type="InterPro" id="IPR036890">
    <property type="entry name" value="HATPase_C_sf"/>
</dbReference>
<keyword evidence="11 14" id="KW-1133">Transmembrane helix</keyword>
<dbReference type="Gene3D" id="1.10.287.130">
    <property type="match status" value="1"/>
</dbReference>
<dbReference type="InterPro" id="IPR016120">
    <property type="entry name" value="Sig_transdc_His_kin_SpoOB"/>
</dbReference>
<evidence type="ECO:0000256" key="8">
    <source>
        <dbReference type="ARBA" id="ARBA00022741"/>
    </source>
</evidence>
<sequence length="572" mass="59222">MKTSRRPGSFVRRLMALQFGLVAVVIGLCVAAAAWQATARVHDHAEREALAIARTVAADDGLRRAVADQAQLEDLDEEALRAGPLQAGAEDVRSATGALFVVVTEDRGYRLSHPNPAEIGRLVSTDPAALGGEESVSLERGTLGESVRAKVPVFAPGAGPDAGPGAGPAPAVVGEVSLGLAVDRVSGEVRAAVLPVLGVGAGALLLGALGTAALVRRLRRLTLGLEPEDMSQLLRDQEAVLYGVDDGVIGIGPDHRISVRNRAARELLGVPRRTEPGDIVGRDYRDAGLPAGLVRAIADRVPGPLRLPLGDHVVVARVREVRRGGSELGVVVMLRDLTAMESLGTKLDAVEAMAGALRVQRHEFANRLHTLSGLLENGAVDDARSYLGEVITAGPVREPVENLAAVHDTYLRAFLGAKGVQAHERGVALRVGEGTALFGRVADAQDVTAVLGNLVDNAVTAAVAAVGPEDAAAGPPWVEVDLLSEGGTLHVAVADSGGGVPEGLDVFADGATTALRGGDAAHGHGVGLTLARRLARQRGGDVWLADPGRPPGLGAVFCARLPQVLTTDEERR</sequence>
<dbReference type="InterPro" id="IPR039506">
    <property type="entry name" value="SPOB_a"/>
</dbReference>
<dbReference type="InterPro" id="IPR003594">
    <property type="entry name" value="HATPase_dom"/>
</dbReference>
<evidence type="ECO:0000256" key="5">
    <source>
        <dbReference type="ARBA" id="ARBA00022553"/>
    </source>
</evidence>
<comment type="caution">
    <text evidence="16">The sequence shown here is derived from an EMBL/GenBank/DDBJ whole genome shotgun (WGS) entry which is preliminary data.</text>
</comment>
<proteinExistence type="predicted"/>
<dbReference type="InterPro" id="IPR004358">
    <property type="entry name" value="Sig_transdc_His_kin-like_C"/>
</dbReference>
<evidence type="ECO:0000313" key="17">
    <source>
        <dbReference type="Proteomes" id="UP001575652"/>
    </source>
</evidence>
<evidence type="ECO:0000256" key="3">
    <source>
        <dbReference type="ARBA" id="ARBA00012438"/>
    </source>
</evidence>
<gene>
    <name evidence="16" type="ORF">ACETWP_08545</name>
</gene>
<evidence type="ECO:0000259" key="15">
    <source>
        <dbReference type="PROSITE" id="PS50109"/>
    </source>
</evidence>
<dbReference type="PRINTS" id="PR00344">
    <property type="entry name" value="BCTRLSENSOR"/>
</dbReference>
<evidence type="ECO:0000313" key="16">
    <source>
        <dbReference type="EMBL" id="MFB0834635.1"/>
    </source>
</evidence>
<reference evidence="16 17" key="1">
    <citation type="submission" date="2024-09" db="EMBL/GenBank/DDBJ databases">
        <authorList>
            <person name="Salinas-Garcia M.A."/>
            <person name="Prieme A."/>
        </authorList>
    </citation>
    <scope>NUCLEOTIDE SEQUENCE [LARGE SCALE GENOMIC DNA]</scope>
    <source>
        <strain evidence="16 17">DSM 21081</strain>
    </source>
</reference>
<keyword evidence="5" id="KW-0597">Phosphoprotein</keyword>
<evidence type="ECO:0000256" key="13">
    <source>
        <dbReference type="ARBA" id="ARBA00023136"/>
    </source>
</evidence>
<dbReference type="Gene3D" id="3.30.565.10">
    <property type="entry name" value="Histidine kinase-like ATPase, C-terminal domain"/>
    <property type="match status" value="1"/>
</dbReference>
<dbReference type="Pfam" id="PF17203">
    <property type="entry name" value="sCache_3_2"/>
    <property type="match status" value="1"/>
</dbReference>
<dbReference type="InterPro" id="IPR005467">
    <property type="entry name" value="His_kinase_dom"/>
</dbReference>
<evidence type="ECO:0000256" key="7">
    <source>
        <dbReference type="ARBA" id="ARBA00022692"/>
    </source>
</evidence>
<keyword evidence="12" id="KW-0902">Two-component regulatory system</keyword>
<keyword evidence="8" id="KW-0547">Nucleotide-binding</keyword>
<dbReference type="SUPFAM" id="SSF55890">
    <property type="entry name" value="Sporulation response regulatory protein Spo0B"/>
    <property type="match status" value="1"/>
</dbReference>
<dbReference type="InterPro" id="IPR033463">
    <property type="entry name" value="sCache_3"/>
</dbReference>
<dbReference type="Proteomes" id="UP001575652">
    <property type="component" value="Unassembled WGS sequence"/>
</dbReference>
<dbReference type="Pfam" id="PF02518">
    <property type="entry name" value="HATPase_c"/>
    <property type="match status" value="1"/>
</dbReference>
<evidence type="ECO:0000256" key="11">
    <source>
        <dbReference type="ARBA" id="ARBA00022989"/>
    </source>
</evidence>
<name>A0ABV4ULW2_9MICC</name>
<dbReference type="EMBL" id="JBHDLJ010000005">
    <property type="protein sequence ID" value="MFB0834635.1"/>
    <property type="molecule type" value="Genomic_DNA"/>
</dbReference>
<dbReference type="Pfam" id="PF14689">
    <property type="entry name" value="SPOB_a"/>
    <property type="match status" value="1"/>
</dbReference>
<keyword evidence="7 14" id="KW-0812">Transmembrane</keyword>
<evidence type="ECO:0000256" key="14">
    <source>
        <dbReference type="SAM" id="Phobius"/>
    </source>
</evidence>
<keyword evidence="4" id="KW-1003">Cell membrane</keyword>
<keyword evidence="10 16" id="KW-0067">ATP-binding</keyword>
<dbReference type="InterPro" id="IPR029151">
    <property type="entry name" value="Sensor-like_sf"/>
</dbReference>
<dbReference type="SUPFAM" id="SSF55874">
    <property type="entry name" value="ATPase domain of HSP90 chaperone/DNA topoisomerase II/histidine kinase"/>
    <property type="match status" value="1"/>
</dbReference>
<evidence type="ECO:0000256" key="12">
    <source>
        <dbReference type="ARBA" id="ARBA00023012"/>
    </source>
</evidence>
<dbReference type="PANTHER" id="PTHR43547:SF10">
    <property type="entry name" value="SENSOR HISTIDINE KINASE DCUS"/>
    <property type="match status" value="1"/>
</dbReference>
<dbReference type="Gene3D" id="3.30.450.20">
    <property type="entry name" value="PAS domain"/>
    <property type="match status" value="2"/>
</dbReference>
<evidence type="ECO:0000256" key="2">
    <source>
        <dbReference type="ARBA" id="ARBA00004651"/>
    </source>
</evidence>
<dbReference type="SUPFAM" id="SSF103190">
    <property type="entry name" value="Sensory domain-like"/>
    <property type="match status" value="1"/>
</dbReference>
<dbReference type="PANTHER" id="PTHR43547">
    <property type="entry name" value="TWO-COMPONENT HISTIDINE KINASE"/>
    <property type="match status" value="1"/>
</dbReference>
<dbReference type="EC" id="2.7.13.3" evidence="3"/>
<accession>A0ABV4ULW2</accession>
<organism evidence="16 17">
    <name type="scientific">Arthrobacter halodurans</name>
    <dbReference type="NCBI Taxonomy" id="516699"/>
    <lineage>
        <taxon>Bacteria</taxon>
        <taxon>Bacillati</taxon>
        <taxon>Actinomycetota</taxon>
        <taxon>Actinomycetes</taxon>
        <taxon>Micrococcales</taxon>
        <taxon>Micrococcaceae</taxon>
        <taxon>Arthrobacter</taxon>
    </lineage>
</organism>
<comment type="catalytic activity">
    <reaction evidence="1">
        <text>ATP + protein L-histidine = ADP + protein N-phospho-L-histidine.</text>
        <dbReference type="EC" id="2.7.13.3"/>
    </reaction>
</comment>
<dbReference type="GO" id="GO:0005524">
    <property type="term" value="F:ATP binding"/>
    <property type="evidence" value="ECO:0007669"/>
    <property type="project" value="UniProtKB-KW"/>
</dbReference>
<keyword evidence="17" id="KW-1185">Reference proteome</keyword>
<evidence type="ECO:0000256" key="4">
    <source>
        <dbReference type="ARBA" id="ARBA00022475"/>
    </source>
</evidence>
<keyword evidence="13 14" id="KW-0472">Membrane</keyword>
<evidence type="ECO:0000256" key="1">
    <source>
        <dbReference type="ARBA" id="ARBA00000085"/>
    </source>
</evidence>
<dbReference type="RefSeq" id="WP_373971808.1">
    <property type="nucleotide sequence ID" value="NZ_JBHDLJ010000005.1"/>
</dbReference>
<keyword evidence="9" id="KW-0418">Kinase</keyword>
<keyword evidence="6" id="KW-0808">Transferase</keyword>
<evidence type="ECO:0000256" key="9">
    <source>
        <dbReference type="ARBA" id="ARBA00022777"/>
    </source>
</evidence>
<evidence type="ECO:0000256" key="10">
    <source>
        <dbReference type="ARBA" id="ARBA00022840"/>
    </source>
</evidence>
<dbReference type="InterPro" id="IPR035965">
    <property type="entry name" value="PAS-like_dom_sf"/>
</dbReference>
<dbReference type="PROSITE" id="PS50109">
    <property type="entry name" value="HIS_KIN"/>
    <property type="match status" value="1"/>
</dbReference>